<dbReference type="Proteomes" id="UP001152320">
    <property type="component" value="Chromosome 2"/>
</dbReference>
<dbReference type="AlphaFoldDB" id="A0A9Q1HJG3"/>
<dbReference type="PANTHER" id="PTHR14269">
    <property type="entry name" value="CDP-DIACYLGLYCEROL--GLYCEROL-3-PHOSPHATE 3-PHOSPHATIDYLTRANSFERASE-RELATED"/>
    <property type="match status" value="1"/>
</dbReference>
<dbReference type="InterPro" id="IPR050324">
    <property type="entry name" value="CDP-alcohol_PTase-I"/>
</dbReference>
<dbReference type="GO" id="GO:0016787">
    <property type="term" value="F:hydrolase activity"/>
    <property type="evidence" value="ECO:0007669"/>
    <property type="project" value="UniProtKB-KW"/>
</dbReference>
<name>A0A9Q1HJG3_HOLLE</name>
<reference evidence="1" key="1">
    <citation type="submission" date="2021-10" db="EMBL/GenBank/DDBJ databases">
        <title>Tropical sea cucumber genome reveals ecological adaptation and Cuvierian tubules defense mechanism.</title>
        <authorList>
            <person name="Chen T."/>
        </authorList>
    </citation>
    <scope>NUCLEOTIDE SEQUENCE</scope>
    <source>
        <strain evidence="1">Nanhai2018</strain>
        <tissue evidence="1">Muscle</tissue>
    </source>
</reference>
<accession>A0A9Q1HJG3</accession>
<dbReference type="OrthoDB" id="10251048at2759"/>
<evidence type="ECO:0000313" key="2">
    <source>
        <dbReference type="Proteomes" id="UP001152320"/>
    </source>
</evidence>
<organism evidence="1 2">
    <name type="scientific">Holothuria leucospilota</name>
    <name type="common">Black long sea cucumber</name>
    <name type="synonym">Mertensiothuria leucospilota</name>
    <dbReference type="NCBI Taxonomy" id="206669"/>
    <lineage>
        <taxon>Eukaryota</taxon>
        <taxon>Metazoa</taxon>
        <taxon>Echinodermata</taxon>
        <taxon>Eleutherozoa</taxon>
        <taxon>Echinozoa</taxon>
        <taxon>Holothuroidea</taxon>
        <taxon>Aspidochirotacea</taxon>
        <taxon>Aspidochirotida</taxon>
        <taxon>Holothuriidae</taxon>
        <taxon>Holothuria</taxon>
    </lineage>
</organism>
<dbReference type="InterPro" id="IPR023214">
    <property type="entry name" value="HAD_sf"/>
</dbReference>
<keyword evidence="2" id="KW-1185">Reference proteome</keyword>
<evidence type="ECO:0000313" key="1">
    <source>
        <dbReference type="EMBL" id="KAJ8047218.1"/>
    </source>
</evidence>
<dbReference type="EMBL" id="JAIZAY010000002">
    <property type="protein sequence ID" value="KAJ8047218.1"/>
    <property type="molecule type" value="Genomic_DNA"/>
</dbReference>
<dbReference type="SUPFAM" id="SSF56784">
    <property type="entry name" value="HAD-like"/>
    <property type="match status" value="1"/>
</dbReference>
<gene>
    <name evidence="1" type="ORF">HOLleu_06165</name>
</gene>
<dbReference type="GO" id="GO:0005739">
    <property type="term" value="C:mitochondrion"/>
    <property type="evidence" value="ECO:0007669"/>
    <property type="project" value="TreeGrafter"/>
</dbReference>
<dbReference type="PANTHER" id="PTHR14269:SF4">
    <property type="entry name" value="CAT EYE SYNDROME CRITICAL REGION PROTEIN 5"/>
    <property type="match status" value="1"/>
</dbReference>
<proteinExistence type="predicted"/>
<dbReference type="Gene3D" id="3.40.50.1000">
    <property type="entry name" value="HAD superfamily/HAD-like"/>
    <property type="match status" value="1"/>
</dbReference>
<dbReference type="GO" id="GO:0046474">
    <property type="term" value="P:glycerophospholipid biosynthetic process"/>
    <property type="evidence" value="ECO:0007669"/>
    <property type="project" value="TreeGrafter"/>
</dbReference>
<keyword evidence="1" id="KW-0378">Hydrolase</keyword>
<comment type="caution">
    <text evidence="1">The sequence shown here is derived from an EMBL/GenBank/DDBJ whole genome shotgun (WGS) entry which is preliminary data.</text>
</comment>
<protein>
    <submittedName>
        <fullName evidence="1">Haloacid dehalogenase-like hydrolase domain-containing 5</fullName>
    </submittedName>
</protein>
<sequence>MFPQLDAVDHKRRTNISQTQVDTYLPPIEAIVLFGEPVRWETSLQFLIDVLVTNGHLQSSPKSIPEPHLPVLGCNMDLMWMNETHLPSDTYFLCFLLYSSFLQKITGRELNYTVLTGKPSQITYHYADHVLSEQAKKMGIVRPLRTLYAIGDNPMTDIYGANLYNQYLSHRAIKRLKSSADRKSAVALRGSGTSRYPNGYSSYVDQVDITFSESAEMMESILVYTGVHSKSSAVDMIDSTGNLTAIDHGHRDFKYCSELSRPSFEVSNVYEAIQTIFRRENYSGEDL</sequence>
<dbReference type="InterPro" id="IPR036412">
    <property type="entry name" value="HAD-like_sf"/>
</dbReference>